<protein>
    <submittedName>
        <fullName evidence="2">Uncharacterized protein</fullName>
    </submittedName>
</protein>
<evidence type="ECO:0000313" key="1">
    <source>
        <dbReference type="Proteomes" id="UP000887576"/>
    </source>
</evidence>
<accession>A0AC34RLC0</accession>
<organism evidence="1 2">
    <name type="scientific">Panagrolaimus sp. JU765</name>
    <dbReference type="NCBI Taxonomy" id="591449"/>
    <lineage>
        <taxon>Eukaryota</taxon>
        <taxon>Metazoa</taxon>
        <taxon>Ecdysozoa</taxon>
        <taxon>Nematoda</taxon>
        <taxon>Chromadorea</taxon>
        <taxon>Rhabditida</taxon>
        <taxon>Tylenchina</taxon>
        <taxon>Panagrolaimomorpha</taxon>
        <taxon>Panagrolaimoidea</taxon>
        <taxon>Panagrolaimidae</taxon>
        <taxon>Panagrolaimus</taxon>
    </lineage>
</organism>
<evidence type="ECO:0000313" key="2">
    <source>
        <dbReference type="WBParaSite" id="JU765_v2.g7657.t1"/>
    </source>
</evidence>
<dbReference type="WBParaSite" id="JU765_v2.g7657.t1">
    <property type="protein sequence ID" value="JU765_v2.g7657.t1"/>
    <property type="gene ID" value="JU765_v2.g7657"/>
</dbReference>
<sequence length="138" mass="15616">MPRIKTVTRTTAAQELINENVPLESRSPSRTPTQSPARRKEAASPRTRSALSRHVVPVDQMDFQSEEMQHSPPKQRKIDDSEVKSKKGRNLQLQLAPPVVEDVHMEENHFSPSSAGIQQDLSDRITKMIVSQLGIRKR</sequence>
<reference evidence="2" key="1">
    <citation type="submission" date="2022-11" db="UniProtKB">
        <authorList>
            <consortium name="WormBaseParasite"/>
        </authorList>
    </citation>
    <scope>IDENTIFICATION</scope>
</reference>
<dbReference type="Proteomes" id="UP000887576">
    <property type="component" value="Unplaced"/>
</dbReference>
<proteinExistence type="predicted"/>
<name>A0AC34RLC0_9BILA</name>